<keyword evidence="2" id="KW-1185">Reference proteome</keyword>
<dbReference type="Proteomes" id="UP000030671">
    <property type="component" value="Unassembled WGS sequence"/>
</dbReference>
<protein>
    <submittedName>
        <fullName evidence="1">Uncharacterized protein</fullName>
    </submittedName>
</protein>
<evidence type="ECO:0000313" key="2">
    <source>
        <dbReference type="Proteomes" id="UP000030671"/>
    </source>
</evidence>
<dbReference type="InParanoid" id="W4KC34"/>
<evidence type="ECO:0000313" key="1">
    <source>
        <dbReference type="EMBL" id="ETW82641.1"/>
    </source>
</evidence>
<dbReference type="AlphaFoldDB" id="W4KC34"/>
<dbReference type="RefSeq" id="XP_009544986.1">
    <property type="nucleotide sequence ID" value="XM_009546691.1"/>
</dbReference>
<proteinExistence type="predicted"/>
<reference evidence="1 2" key="1">
    <citation type="journal article" date="2012" name="New Phytol.">
        <title>Insight into trade-off between wood decay and parasitism from the genome of a fungal forest pathogen.</title>
        <authorList>
            <person name="Olson A."/>
            <person name="Aerts A."/>
            <person name="Asiegbu F."/>
            <person name="Belbahri L."/>
            <person name="Bouzid O."/>
            <person name="Broberg A."/>
            <person name="Canback B."/>
            <person name="Coutinho P.M."/>
            <person name="Cullen D."/>
            <person name="Dalman K."/>
            <person name="Deflorio G."/>
            <person name="van Diepen L.T."/>
            <person name="Dunand C."/>
            <person name="Duplessis S."/>
            <person name="Durling M."/>
            <person name="Gonthier P."/>
            <person name="Grimwood J."/>
            <person name="Fossdal C.G."/>
            <person name="Hansson D."/>
            <person name="Henrissat B."/>
            <person name="Hietala A."/>
            <person name="Himmelstrand K."/>
            <person name="Hoffmeister D."/>
            <person name="Hogberg N."/>
            <person name="James T.Y."/>
            <person name="Karlsson M."/>
            <person name="Kohler A."/>
            <person name="Kues U."/>
            <person name="Lee Y.H."/>
            <person name="Lin Y.C."/>
            <person name="Lind M."/>
            <person name="Lindquist E."/>
            <person name="Lombard V."/>
            <person name="Lucas S."/>
            <person name="Lunden K."/>
            <person name="Morin E."/>
            <person name="Murat C."/>
            <person name="Park J."/>
            <person name="Raffaello T."/>
            <person name="Rouze P."/>
            <person name="Salamov A."/>
            <person name="Schmutz J."/>
            <person name="Solheim H."/>
            <person name="Stahlberg J."/>
            <person name="Velez H."/>
            <person name="de Vries R.P."/>
            <person name="Wiebenga A."/>
            <person name="Woodward S."/>
            <person name="Yakovlev I."/>
            <person name="Garbelotto M."/>
            <person name="Martin F."/>
            <person name="Grigoriev I.V."/>
            <person name="Stenlid J."/>
        </authorList>
    </citation>
    <scope>NUCLEOTIDE SEQUENCE [LARGE SCALE GENOMIC DNA]</scope>
    <source>
        <strain evidence="1 2">TC 32-1</strain>
    </source>
</reference>
<dbReference type="HOGENOM" id="CLU_121527_0_0_1"/>
<name>W4KC34_HETIT</name>
<organism evidence="1 2">
    <name type="scientific">Heterobasidion irregulare (strain TC 32-1)</name>
    <dbReference type="NCBI Taxonomy" id="747525"/>
    <lineage>
        <taxon>Eukaryota</taxon>
        <taxon>Fungi</taxon>
        <taxon>Dikarya</taxon>
        <taxon>Basidiomycota</taxon>
        <taxon>Agaricomycotina</taxon>
        <taxon>Agaricomycetes</taxon>
        <taxon>Russulales</taxon>
        <taxon>Bondarzewiaceae</taxon>
        <taxon>Heterobasidion</taxon>
        <taxon>Heterobasidion annosum species complex</taxon>
    </lineage>
</organism>
<sequence length="156" mass="17936">MELPYVDVMSMLRELSKPLWEIDFPSLPNVWGISAPWLLSHGYRLYPTWPEGRYESTICNSDHPAPRDLPHPYAYSAYFPGPCNDVSMSQNVIGAQDEQWRDVVIKVVAKGSQELTIFKILAETPELFDSRTFPCVIPVLEILDTPYDYKFVVLPR</sequence>
<dbReference type="EMBL" id="KI925457">
    <property type="protein sequence ID" value="ETW82641.1"/>
    <property type="molecule type" value="Genomic_DNA"/>
</dbReference>
<dbReference type="KEGG" id="hir:HETIRDRAFT_416759"/>
<dbReference type="GeneID" id="20673354"/>
<gene>
    <name evidence="1" type="ORF">HETIRDRAFT_416759</name>
</gene>
<dbReference type="OrthoDB" id="2722301at2759"/>
<accession>W4KC34</accession>